<dbReference type="AlphaFoldDB" id="A0A0A1VT19"/>
<dbReference type="InterPro" id="IPR036291">
    <property type="entry name" value="NAD(P)-bd_dom_sf"/>
</dbReference>
<comment type="function">
    <text evidence="2">Catalyzes the reduction of dTDP-6-deoxy-L-lyxo-4-hexulose to yield dTDP-L-rhamnose.</text>
</comment>
<dbReference type="PANTHER" id="PTHR10491">
    <property type="entry name" value="DTDP-4-DEHYDRORHAMNOSE REDUCTASE"/>
    <property type="match status" value="1"/>
</dbReference>
<dbReference type="CDD" id="cd05254">
    <property type="entry name" value="dTDP_HR_like_SDR_e"/>
    <property type="match status" value="1"/>
</dbReference>
<dbReference type="UniPathway" id="UPA00124"/>
<accession>A0A0A1VT19</accession>
<dbReference type="PANTHER" id="PTHR10491:SF4">
    <property type="entry name" value="METHIONINE ADENOSYLTRANSFERASE 2 SUBUNIT BETA"/>
    <property type="match status" value="1"/>
</dbReference>
<dbReference type="EMBL" id="BBPA01000030">
    <property type="protein sequence ID" value="GAL92937.1"/>
    <property type="molecule type" value="Genomic_DNA"/>
</dbReference>
<comment type="similarity">
    <text evidence="1 2">Belongs to the dTDP-4-dehydrorhamnose reductase family.</text>
</comment>
<comment type="pathway">
    <text evidence="2">Carbohydrate biosynthesis; dTDP-L-rhamnose biosynthesis.</text>
</comment>
<dbReference type="Pfam" id="PF04321">
    <property type="entry name" value="RmlD_sub_bind"/>
    <property type="match status" value="1"/>
</dbReference>
<dbReference type="Proteomes" id="UP000030321">
    <property type="component" value="Unassembled WGS sequence"/>
</dbReference>
<dbReference type="GO" id="GO:0008831">
    <property type="term" value="F:dTDP-4-dehydrorhamnose reductase activity"/>
    <property type="evidence" value="ECO:0007669"/>
    <property type="project" value="UniProtKB-EC"/>
</dbReference>
<dbReference type="GO" id="GO:0048269">
    <property type="term" value="C:methionine adenosyltransferase complex"/>
    <property type="evidence" value="ECO:0007669"/>
    <property type="project" value="TreeGrafter"/>
</dbReference>
<keyword evidence="2" id="KW-0521">NADP</keyword>
<organism evidence="4 5">
    <name type="scientific">Microcystis aeruginosa NIES-44</name>
    <dbReference type="NCBI Taxonomy" id="449439"/>
    <lineage>
        <taxon>Bacteria</taxon>
        <taxon>Bacillati</taxon>
        <taxon>Cyanobacteriota</taxon>
        <taxon>Cyanophyceae</taxon>
        <taxon>Oscillatoriophycideae</taxon>
        <taxon>Chroococcales</taxon>
        <taxon>Microcystaceae</taxon>
        <taxon>Microcystis</taxon>
    </lineage>
</organism>
<evidence type="ECO:0000313" key="5">
    <source>
        <dbReference type="Proteomes" id="UP000030321"/>
    </source>
</evidence>
<dbReference type="InterPro" id="IPR005913">
    <property type="entry name" value="dTDP_dehydrorham_reduct"/>
</dbReference>
<dbReference type="EC" id="1.1.1.133" evidence="2"/>
<sequence>MKTLLITGVSGFLGWHIYQKTRSSWASFGTYFNHNVNSNDPNLIKINLTDLAAVKELFQQIKPDAVIHGAAQSKPNLCQEFPQASEAINLTASLEIARLCSQYQIPLVFTSTDLVFDGKNAPYSENDPVSPVSVYGEQKVAAEKGILAIYPRAAICRMPLMFGSPSPSANSFLQPFLKTLQEGKELSLFTDEYRTAVGVNSAVNGLLLALEKVQGIIHLGGKERVSRYQFGLLMTAVFNIPREQIKPCLQSDVPMSAPRPQDVSLDSSLAFSLGYQPLSIKSELEAIRDEII</sequence>
<dbReference type="Gene3D" id="3.40.50.720">
    <property type="entry name" value="NAD(P)-binding Rossmann-like Domain"/>
    <property type="match status" value="1"/>
</dbReference>
<comment type="caution">
    <text evidence="4">The sequence shown here is derived from an EMBL/GenBank/DDBJ whole genome shotgun (WGS) entry which is preliminary data.</text>
</comment>
<dbReference type="SUPFAM" id="SSF51735">
    <property type="entry name" value="NAD(P)-binding Rossmann-fold domains"/>
    <property type="match status" value="1"/>
</dbReference>
<protein>
    <recommendedName>
        <fullName evidence="2">dTDP-4-dehydrorhamnose reductase</fullName>
        <ecNumber evidence="2">1.1.1.133</ecNumber>
    </recommendedName>
</protein>
<dbReference type="RefSeq" id="WP_045358669.1">
    <property type="nucleotide sequence ID" value="NZ_BBPA01000030.1"/>
</dbReference>
<dbReference type="GO" id="GO:0006556">
    <property type="term" value="P:S-adenosylmethionine biosynthetic process"/>
    <property type="evidence" value="ECO:0007669"/>
    <property type="project" value="TreeGrafter"/>
</dbReference>
<evidence type="ECO:0000256" key="1">
    <source>
        <dbReference type="ARBA" id="ARBA00010944"/>
    </source>
</evidence>
<evidence type="ECO:0000256" key="2">
    <source>
        <dbReference type="RuleBase" id="RU364082"/>
    </source>
</evidence>
<gene>
    <name evidence="4" type="ORF">N44_01624</name>
</gene>
<dbReference type="GO" id="GO:0048270">
    <property type="term" value="F:methionine adenosyltransferase regulator activity"/>
    <property type="evidence" value="ECO:0007669"/>
    <property type="project" value="TreeGrafter"/>
</dbReference>
<dbReference type="GO" id="GO:0019305">
    <property type="term" value="P:dTDP-rhamnose biosynthetic process"/>
    <property type="evidence" value="ECO:0007669"/>
    <property type="project" value="UniProtKB-UniPathway"/>
</dbReference>
<reference evidence="5" key="1">
    <citation type="journal article" date="2015" name="Genome">
        <title>Whole Genome Sequence of the Non-Microcystin-Producing Microcystis aeruginosa Strain NIES-44.</title>
        <authorList>
            <person name="Okano K."/>
            <person name="Miyata N."/>
            <person name="Ozaki Y."/>
        </authorList>
    </citation>
    <scope>NUCLEOTIDE SEQUENCE [LARGE SCALE GENOMIC DNA]</scope>
    <source>
        <strain evidence="5">NIES-44</strain>
    </source>
</reference>
<feature type="domain" description="RmlD-like substrate binding" evidence="3">
    <location>
        <begin position="3"/>
        <end position="284"/>
    </location>
</feature>
<proteinExistence type="inferred from homology"/>
<evidence type="ECO:0000313" key="4">
    <source>
        <dbReference type="EMBL" id="GAL92937.1"/>
    </source>
</evidence>
<keyword evidence="2 4" id="KW-0560">Oxidoreductase</keyword>
<evidence type="ECO:0000259" key="3">
    <source>
        <dbReference type="Pfam" id="PF04321"/>
    </source>
</evidence>
<dbReference type="InterPro" id="IPR029903">
    <property type="entry name" value="RmlD-like-bd"/>
</dbReference>
<name>A0A0A1VT19_MICAE</name>